<evidence type="ECO:0000259" key="10">
    <source>
        <dbReference type="Pfam" id="PF02676"/>
    </source>
</evidence>
<evidence type="ECO:0000256" key="4">
    <source>
        <dbReference type="ARBA" id="ARBA00022679"/>
    </source>
</evidence>
<keyword evidence="3" id="KW-0489">Methyltransferase</keyword>
<dbReference type="AlphaFoldDB" id="A0A6A6UDA6"/>
<dbReference type="GO" id="GO:0008168">
    <property type="term" value="F:methyltransferase activity"/>
    <property type="evidence" value="ECO:0007669"/>
    <property type="project" value="UniProtKB-KW"/>
</dbReference>
<dbReference type="EC" id="2.1.1.282" evidence="2"/>
<evidence type="ECO:0000313" key="11">
    <source>
        <dbReference type="EMBL" id="KAF2669363.1"/>
    </source>
</evidence>
<keyword evidence="5" id="KW-0949">S-adenosyl-L-methionine</keyword>
<comment type="similarity">
    <text evidence="1">Belongs to the TYW3 family.</text>
</comment>
<evidence type="ECO:0000256" key="5">
    <source>
        <dbReference type="ARBA" id="ARBA00022691"/>
    </source>
</evidence>
<dbReference type="InterPro" id="IPR003827">
    <property type="entry name" value="tRNA_yW-synthesising"/>
</dbReference>
<feature type="region of interest" description="Disordered" evidence="9">
    <location>
        <begin position="73"/>
        <end position="98"/>
    </location>
</feature>
<dbReference type="SUPFAM" id="SSF111278">
    <property type="entry name" value="SSo0622-like"/>
    <property type="match status" value="1"/>
</dbReference>
<evidence type="ECO:0000256" key="6">
    <source>
        <dbReference type="ARBA" id="ARBA00022694"/>
    </source>
</evidence>
<dbReference type="OrthoDB" id="263283at2759"/>
<comment type="catalytic activity">
    <reaction evidence="8">
        <text>4-demethyl-7-[(3S)-3-amino-3-carboxypropyl]wyosine(37) in tRNA(Phe) + S-adenosyl-L-methionine = 7-[(3S)-3-amino-3-carboxypropyl]wyosine(37) in tRNA(Phe) + S-adenosyl-L-homocysteine + H(+)</text>
        <dbReference type="Rhea" id="RHEA:36635"/>
        <dbReference type="Rhea" id="RHEA-COMP:10378"/>
        <dbReference type="Rhea" id="RHEA-COMP:10379"/>
        <dbReference type="ChEBI" id="CHEBI:15378"/>
        <dbReference type="ChEBI" id="CHEBI:57856"/>
        <dbReference type="ChEBI" id="CHEBI:59789"/>
        <dbReference type="ChEBI" id="CHEBI:73543"/>
        <dbReference type="ChEBI" id="CHEBI:73550"/>
        <dbReference type="EC" id="2.1.1.282"/>
    </reaction>
</comment>
<dbReference type="GO" id="GO:0008033">
    <property type="term" value="P:tRNA processing"/>
    <property type="evidence" value="ECO:0007669"/>
    <property type="project" value="UniProtKB-KW"/>
</dbReference>
<dbReference type="EMBL" id="MU004235">
    <property type="protein sequence ID" value="KAF2669363.1"/>
    <property type="molecule type" value="Genomic_DNA"/>
</dbReference>
<accession>A0A6A6UDA6</accession>
<evidence type="ECO:0000256" key="2">
    <source>
        <dbReference type="ARBA" id="ARBA00012750"/>
    </source>
</evidence>
<name>A0A6A6UDA6_9PEZI</name>
<dbReference type="Proteomes" id="UP000799302">
    <property type="component" value="Unassembled WGS sequence"/>
</dbReference>
<dbReference type="Pfam" id="PF02676">
    <property type="entry name" value="TYW3"/>
    <property type="match status" value="1"/>
</dbReference>
<dbReference type="Gene3D" id="3.30.1960.10">
    <property type="entry name" value="tRNA wybutosine-synthesizing-like"/>
    <property type="match status" value="1"/>
</dbReference>
<gene>
    <name evidence="11" type="ORF">BT63DRAFT_425091</name>
</gene>
<dbReference type="InterPro" id="IPR036602">
    <property type="entry name" value="tRNA_yW-synthesising-like_sf"/>
</dbReference>
<organism evidence="11 12">
    <name type="scientific">Microthyrium microscopicum</name>
    <dbReference type="NCBI Taxonomy" id="703497"/>
    <lineage>
        <taxon>Eukaryota</taxon>
        <taxon>Fungi</taxon>
        <taxon>Dikarya</taxon>
        <taxon>Ascomycota</taxon>
        <taxon>Pezizomycotina</taxon>
        <taxon>Dothideomycetes</taxon>
        <taxon>Dothideomycetes incertae sedis</taxon>
        <taxon>Microthyriales</taxon>
        <taxon>Microthyriaceae</taxon>
        <taxon>Microthyrium</taxon>
    </lineage>
</organism>
<proteinExistence type="inferred from homology"/>
<evidence type="ECO:0000256" key="1">
    <source>
        <dbReference type="ARBA" id="ARBA00008569"/>
    </source>
</evidence>
<keyword evidence="4" id="KW-0808">Transferase</keyword>
<evidence type="ECO:0000313" key="12">
    <source>
        <dbReference type="Proteomes" id="UP000799302"/>
    </source>
</evidence>
<feature type="domain" description="tRNA wybutosine-synthesizing protein" evidence="10">
    <location>
        <begin position="7"/>
        <end position="249"/>
    </location>
</feature>
<evidence type="ECO:0000256" key="3">
    <source>
        <dbReference type="ARBA" id="ARBA00022603"/>
    </source>
</evidence>
<keyword evidence="6" id="KW-0819">tRNA processing</keyword>
<reference evidence="11" key="1">
    <citation type="journal article" date="2020" name="Stud. Mycol.">
        <title>101 Dothideomycetes genomes: a test case for predicting lifestyles and emergence of pathogens.</title>
        <authorList>
            <person name="Haridas S."/>
            <person name="Albert R."/>
            <person name="Binder M."/>
            <person name="Bloem J."/>
            <person name="Labutti K."/>
            <person name="Salamov A."/>
            <person name="Andreopoulos B."/>
            <person name="Baker S."/>
            <person name="Barry K."/>
            <person name="Bills G."/>
            <person name="Bluhm B."/>
            <person name="Cannon C."/>
            <person name="Castanera R."/>
            <person name="Culley D."/>
            <person name="Daum C."/>
            <person name="Ezra D."/>
            <person name="Gonzalez J."/>
            <person name="Henrissat B."/>
            <person name="Kuo A."/>
            <person name="Liang C."/>
            <person name="Lipzen A."/>
            <person name="Lutzoni F."/>
            <person name="Magnuson J."/>
            <person name="Mondo S."/>
            <person name="Nolan M."/>
            <person name="Ohm R."/>
            <person name="Pangilinan J."/>
            <person name="Park H.-J."/>
            <person name="Ramirez L."/>
            <person name="Alfaro M."/>
            <person name="Sun H."/>
            <person name="Tritt A."/>
            <person name="Yoshinaga Y."/>
            <person name="Zwiers L.-H."/>
            <person name="Turgeon B."/>
            <person name="Goodwin S."/>
            <person name="Spatafora J."/>
            <person name="Crous P."/>
            <person name="Grigoriev I."/>
        </authorList>
    </citation>
    <scope>NUCLEOTIDE SEQUENCE</scope>
    <source>
        <strain evidence="11">CBS 115976</strain>
    </source>
</reference>
<protein>
    <recommendedName>
        <fullName evidence="2">tRNA(Phe) 7-[(3-amino-3-carboxypropyl)-4-demethylwyosine(37)-N(4)]-methyltransferase</fullName>
        <ecNumber evidence="2">2.1.1.282</ecNumber>
    </recommendedName>
    <alternativeName>
        <fullName evidence="7">tRNA(Phe) 7-((3-amino-3-carboxypropyl)-4-demethylwyosine(37)-N(4))-methyltransferase</fullName>
    </alternativeName>
</protein>
<sequence>MVNAFDQKKQKILSALNVSNDDYTDLSPKGSVDAGIRDLIDEINAVPGLVTTSSCAGRVSVFLEGKKRSAALLSQQAPQAAESEKSKESGPTGKGGGRWLFVSHDPVALSISKDEESISLLERLGLKQRTGEDVPEGASLVHFKFEPMILHIFTASLQEANKVLSAANAAGFRESGALNLTAAQGATVTPMVAVRSAGLSFDSIVAFESSDGRVISLVDEGYLKLLLGLSDERFRTNTERIERFRSHLKQQWAKEGKGAREKKVAISS</sequence>
<dbReference type="PANTHER" id="PTHR48418">
    <property type="entry name" value="TRNA WYBUTOSINE-SYNTHESIZING PROTEIN 3"/>
    <property type="match status" value="1"/>
</dbReference>
<evidence type="ECO:0000256" key="8">
    <source>
        <dbReference type="ARBA" id="ARBA00049202"/>
    </source>
</evidence>
<evidence type="ECO:0000256" key="7">
    <source>
        <dbReference type="ARBA" id="ARBA00030554"/>
    </source>
</evidence>
<dbReference type="PANTHER" id="PTHR48418:SF1">
    <property type="entry name" value="TRNA WYBUTOSINE-SYNTHESIZING PROTEIN 3"/>
    <property type="match status" value="1"/>
</dbReference>
<keyword evidence="12" id="KW-1185">Reference proteome</keyword>
<evidence type="ECO:0000256" key="9">
    <source>
        <dbReference type="SAM" id="MobiDB-lite"/>
    </source>
</evidence>
<dbReference type="GO" id="GO:0032259">
    <property type="term" value="P:methylation"/>
    <property type="evidence" value="ECO:0007669"/>
    <property type="project" value="UniProtKB-KW"/>
</dbReference>